<name>A0A9X4H155_9FIRM</name>
<dbReference type="Proteomes" id="UP001154312">
    <property type="component" value="Unassembled WGS sequence"/>
</dbReference>
<keyword evidence="4" id="KW-0010">Activator</keyword>
<dbReference type="PANTHER" id="PTHR37299">
    <property type="entry name" value="TRANSCRIPTIONAL REGULATOR-RELATED"/>
    <property type="match status" value="1"/>
</dbReference>
<dbReference type="PROSITE" id="PS50930">
    <property type="entry name" value="HTH_LYTTR"/>
    <property type="match status" value="1"/>
</dbReference>
<evidence type="ECO:0000256" key="6">
    <source>
        <dbReference type="ARBA" id="ARBA00037164"/>
    </source>
</evidence>
<dbReference type="InterPro" id="IPR007492">
    <property type="entry name" value="LytTR_DNA-bd_dom"/>
</dbReference>
<dbReference type="GO" id="GO:0003677">
    <property type="term" value="F:DNA binding"/>
    <property type="evidence" value="ECO:0007669"/>
    <property type="project" value="UniProtKB-KW"/>
</dbReference>
<keyword evidence="11" id="KW-1185">Reference proteome</keyword>
<dbReference type="PANTHER" id="PTHR37299:SF3">
    <property type="entry name" value="STAGE 0 SPORULATION PROTEIN A HOMOLOG"/>
    <property type="match status" value="1"/>
</dbReference>
<evidence type="ECO:0000256" key="1">
    <source>
        <dbReference type="ARBA" id="ARBA00018672"/>
    </source>
</evidence>
<dbReference type="SMART" id="SM00448">
    <property type="entry name" value="REC"/>
    <property type="match status" value="1"/>
</dbReference>
<evidence type="ECO:0000313" key="11">
    <source>
        <dbReference type="Proteomes" id="UP001154312"/>
    </source>
</evidence>
<feature type="domain" description="HTH LytTR-type" evidence="9">
    <location>
        <begin position="130"/>
        <end position="201"/>
    </location>
</feature>
<dbReference type="Gene3D" id="2.40.50.1020">
    <property type="entry name" value="LytTr DNA-binding domain"/>
    <property type="match status" value="1"/>
</dbReference>
<dbReference type="GO" id="GO:0000156">
    <property type="term" value="F:phosphorelay response regulator activity"/>
    <property type="evidence" value="ECO:0007669"/>
    <property type="project" value="InterPro"/>
</dbReference>
<evidence type="ECO:0000259" key="9">
    <source>
        <dbReference type="PROSITE" id="PS50930"/>
    </source>
</evidence>
<evidence type="ECO:0000256" key="5">
    <source>
        <dbReference type="ARBA" id="ARBA00024867"/>
    </source>
</evidence>
<dbReference type="Pfam" id="PF04397">
    <property type="entry name" value="LytTR"/>
    <property type="match status" value="1"/>
</dbReference>
<feature type="modified residue" description="4-aspartylphosphate" evidence="7">
    <location>
        <position position="55"/>
    </location>
</feature>
<accession>A0A9X4H155</accession>
<keyword evidence="7" id="KW-0597">Phosphoprotein</keyword>
<dbReference type="RefSeq" id="WP_277443051.1">
    <property type="nucleotide sequence ID" value="NZ_JAKOAV010000007.1"/>
</dbReference>
<gene>
    <name evidence="10" type="ORF">L7E55_05410</name>
</gene>
<dbReference type="InterPro" id="IPR001789">
    <property type="entry name" value="Sig_transdc_resp-reg_receiver"/>
</dbReference>
<protein>
    <recommendedName>
        <fullName evidence="1">Stage 0 sporulation protein A homolog</fullName>
    </recommendedName>
</protein>
<dbReference type="PROSITE" id="PS50110">
    <property type="entry name" value="RESPONSE_REGULATORY"/>
    <property type="match status" value="1"/>
</dbReference>
<evidence type="ECO:0000259" key="8">
    <source>
        <dbReference type="PROSITE" id="PS50110"/>
    </source>
</evidence>
<keyword evidence="2" id="KW-0963">Cytoplasm</keyword>
<evidence type="ECO:0000256" key="3">
    <source>
        <dbReference type="ARBA" id="ARBA00023012"/>
    </source>
</evidence>
<comment type="function">
    <text evidence="5">May play the central regulatory role in sporulation. It may be an element of the effector pathway responsible for the activation of sporulation genes in response to nutritional stress. Spo0A may act in concert with spo0H (a sigma factor) to control the expression of some genes that are critical to the sporulation process.</text>
</comment>
<proteinExistence type="predicted"/>
<dbReference type="InterPro" id="IPR011006">
    <property type="entry name" value="CheY-like_superfamily"/>
</dbReference>
<feature type="domain" description="Response regulatory" evidence="8">
    <location>
        <begin position="3"/>
        <end position="122"/>
    </location>
</feature>
<dbReference type="InterPro" id="IPR046947">
    <property type="entry name" value="LytR-like"/>
</dbReference>
<comment type="function">
    <text evidence="6">Required for high-level post-exponential phase expression of a series of secreted proteins.</text>
</comment>
<evidence type="ECO:0000313" key="10">
    <source>
        <dbReference type="EMBL" id="MDF9407800.1"/>
    </source>
</evidence>
<dbReference type="AlphaFoldDB" id="A0A9X4H155"/>
<evidence type="ECO:0000256" key="2">
    <source>
        <dbReference type="ARBA" id="ARBA00022490"/>
    </source>
</evidence>
<keyword evidence="3" id="KW-0902">Two-component regulatory system</keyword>
<evidence type="ECO:0000256" key="4">
    <source>
        <dbReference type="ARBA" id="ARBA00023159"/>
    </source>
</evidence>
<comment type="caution">
    <text evidence="10">The sequence shown here is derived from an EMBL/GenBank/DDBJ whole genome shotgun (WGS) entry which is preliminary data.</text>
</comment>
<dbReference type="SUPFAM" id="SSF52172">
    <property type="entry name" value="CheY-like"/>
    <property type="match status" value="1"/>
</dbReference>
<keyword evidence="10" id="KW-0238">DNA-binding</keyword>
<dbReference type="SMART" id="SM00850">
    <property type="entry name" value="LytTR"/>
    <property type="match status" value="1"/>
</dbReference>
<organism evidence="10 11">
    <name type="scientific">Pelotomaculum isophthalicicum JI</name>
    <dbReference type="NCBI Taxonomy" id="947010"/>
    <lineage>
        <taxon>Bacteria</taxon>
        <taxon>Bacillati</taxon>
        <taxon>Bacillota</taxon>
        <taxon>Clostridia</taxon>
        <taxon>Eubacteriales</taxon>
        <taxon>Desulfotomaculaceae</taxon>
        <taxon>Pelotomaculum</taxon>
    </lineage>
</organism>
<sequence length="238" mass="27472">MIRAIIADDEPVAMRHLKKILAELHSNIEIIGEVTDPDQIFPMVTEKHPDVIFLDIDFNRKDINGLILADKISERFPAAMIIYISAHNEFKSEAWERKAVILGYIDKPFNKVKVERVLLKIARYTSYDRIEIKDKSNILHYLSPSEIVMFEREKNAKNTIVHCDSKKINTSESLTSIEKKLEGSKKLSRVNRSYIINITKIDQVSLFSKSSYIVRFKKSACEAFIGKETARELELISR</sequence>
<dbReference type="Gene3D" id="3.40.50.2300">
    <property type="match status" value="1"/>
</dbReference>
<dbReference type="Pfam" id="PF00072">
    <property type="entry name" value="Response_reg"/>
    <property type="match status" value="1"/>
</dbReference>
<evidence type="ECO:0000256" key="7">
    <source>
        <dbReference type="PROSITE-ProRule" id="PRU00169"/>
    </source>
</evidence>
<dbReference type="EMBL" id="JAKOAV010000007">
    <property type="protein sequence ID" value="MDF9407800.1"/>
    <property type="molecule type" value="Genomic_DNA"/>
</dbReference>
<reference evidence="10" key="1">
    <citation type="submission" date="2022-02" db="EMBL/GenBank/DDBJ databases">
        <authorList>
            <person name="Leng L."/>
        </authorList>
    </citation>
    <scope>NUCLEOTIDE SEQUENCE</scope>
    <source>
        <strain evidence="10">JI</strain>
    </source>
</reference>